<dbReference type="InterPro" id="IPR036026">
    <property type="entry name" value="Seven-hairpin_glycosidases"/>
</dbReference>
<dbReference type="PANTHER" id="PTHR47987">
    <property type="entry name" value="OS08G0249100 PROTEIN"/>
    <property type="match status" value="1"/>
</dbReference>
<dbReference type="PROSITE" id="PS00141">
    <property type="entry name" value="ASP_PROTEASE"/>
    <property type="match status" value="1"/>
</dbReference>
<keyword evidence="4" id="KW-1185">Reference proteome</keyword>
<name>A0AAD8GMG6_9APIA</name>
<dbReference type="InterPro" id="IPR046958">
    <property type="entry name" value="RBK1/2/STUNTED"/>
</dbReference>
<dbReference type="InterPro" id="IPR012341">
    <property type="entry name" value="6hp_glycosidase-like_sf"/>
</dbReference>
<gene>
    <name evidence="3" type="ORF">POM88_054822</name>
</gene>
<dbReference type="InterPro" id="IPR001969">
    <property type="entry name" value="Aspartic_peptidase_AS"/>
</dbReference>
<dbReference type="GO" id="GO:0012505">
    <property type="term" value="C:endomembrane system"/>
    <property type="evidence" value="ECO:0007669"/>
    <property type="project" value="UniProtKB-ARBA"/>
</dbReference>
<protein>
    <submittedName>
        <fullName evidence="3">Uncharacterized protein</fullName>
    </submittedName>
</protein>
<keyword evidence="2" id="KW-1133">Transmembrane helix</keyword>
<accession>A0AAD8GMG6</accession>
<dbReference type="InterPro" id="IPR021109">
    <property type="entry name" value="Peptidase_aspartic_dom_sf"/>
</dbReference>
<dbReference type="GO" id="GO:0005509">
    <property type="term" value="F:calcium ion binding"/>
    <property type="evidence" value="ECO:0007669"/>
    <property type="project" value="InterPro"/>
</dbReference>
<reference evidence="3" key="1">
    <citation type="submission" date="2023-02" db="EMBL/GenBank/DDBJ databases">
        <title>Genome of toxic invasive species Heracleum sosnowskyi carries increased number of genes despite the absence of recent whole-genome duplications.</title>
        <authorList>
            <person name="Schelkunov M."/>
            <person name="Shtratnikova V."/>
            <person name="Makarenko M."/>
            <person name="Klepikova A."/>
            <person name="Omelchenko D."/>
            <person name="Novikova G."/>
            <person name="Obukhova E."/>
            <person name="Bogdanov V."/>
            <person name="Penin A."/>
            <person name="Logacheva M."/>
        </authorList>
    </citation>
    <scope>NUCLEOTIDE SEQUENCE</scope>
    <source>
        <strain evidence="3">Hsosn_3</strain>
        <tissue evidence="3">Leaf</tissue>
    </source>
</reference>
<dbReference type="SUPFAM" id="SSF50630">
    <property type="entry name" value="Acid proteases"/>
    <property type="match status" value="1"/>
</dbReference>
<dbReference type="GO" id="GO:0004571">
    <property type="term" value="F:mannosyl-oligosaccharide 1,2-alpha-mannosidase activity"/>
    <property type="evidence" value="ECO:0007669"/>
    <property type="project" value="InterPro"/>
</dbReference>
<dbReference type="AlphaFoldDB" id="A0AAD8GMG6"/>
<evidence type="ECO:0000313" key="3">
    <source>
        <dbReference type="EMBL" id="KAK1349220.1"/>
    </source>
</evidence>
<dbReference type="EMBL" id="JAUIZM010000102">
    <property type="protein sequence ID" value="KAK1349220.1"/>
    <property type="molecule type" value="Genomic_DNA"/>
</dbReference>
<dbReference type="SUPFAM" id="SSF56112">
    <property type="entry name" value="Protein kinase-like (PK-like)"/>
    <property type="match status" value="1"/>
</dbReference>
<dbReference type="SUPFAM" id="SSF48225">
    <property type="entry name" value="Seven-hairpin glycosidases"/>
    <property type="match status" value="1"/>
</dbReference>
<dbReference type="Gene3D" id="1.50.10.10">
    <property type="match status" value="1"/>
</dbReference>
<evidence type="ECO:0000256" key="2">
    <source>
        <dbReference type="SAM" id="Phobius"/>
    </source>
</evidence>
<sequence length="698" mass="78442">MENYRIVVDDGNDLNPIDFDLLVQNLEDLIRGKDAPTPVFDFQEKRRIGSKVIKNIFAGVVIVDGTYALNARLRSLLDKRVAVVGGVHFSLLSKVKYDIGESCSLDYLINSIFPLSQIFIMHREPIYKLKCKCEVSFSRLSAAATSIIGVSSLFLGFGFRFHPSDLLRDCSDLDGHDEEYNDGNFQRRTWKNFTYQQVFRATNGFTSDNLVGKGGYAEVYKGVLEDGQEIAVKRLTKVSNDERKEKEFLTEIGTLGHEHDGLDMEMNLNENKSRLADDEFSDVVYLTLLFVAFNRMLHYTWIDIGMPSVSFLVALDTGSDLLWVPCDCLQCAPLSASYYNILVWEPFTLYMSVYSISVLSSLLAWVADSLDFNKNYDASVFETTIRLIFLNRVVGGLLSAFDLSGDKMFLEKATDIADRLLHSKSGISAYAFHGKEPIPENFIEMYLRPPSASEEAHINDWIKVRQSGIKYYLSLGDQRIVDKNYIIWPKVEFEKVLILLMRYMVLRGTNRKTVGAEASRMGINGPWIRKSYLEMILKEKGLGHPSVGVPRVNTPPPLSCRSVTTNEGGLIAAPKPLHVPPNLVNPLDMLQPWTRSPTKSKMEPVLATWQFISSDHPGTGRPAIDPSSRDSLQLAPMPDSYDLDRGLLLSVQAIQYLTTLFLFRALLENKGHPVIVGIGGPSGSARAEPQQRLWWASA</sequence>
<dbReference type="Gene3D" id="2.40.70.10">
    <property type="entry name" value="Acid Proteases"/>
    <property type="match status" value="1"/>
</dbReference>
<dbReference type="Pfam" id="PF01532">
    <property type="entry name" value="Glyco_hydro_47"/>
    <property type="match status" value="1"/>
</dbReference>
<dbReference type="Gene3D" id="3.30.200.20">
    <property type="entry name" value="Phosphorylase Kinase, domain 1"/>
    <property type="match status" value="1"/>
</dbReference>
<evidence type="ECO:0000313" key="4">
    <source>
        <dbReference type="Proteomes" id="UP001237642"/>
    </source>
</evidence>
<reference evidence="3" key="2">
    <citation type="submission" date="2023-05" db="EMBL/GenBank/DDBJ databases">
        <authorList>
            <person name="Schelkunov M.I."/>
        </authorList>
    </citation>
    <scope>NUCLEOTIDE SEQUENCE</scope>
    <source>
        <strain evidence="3">Hsosn_3</strain>
        <tissue evidence="3">Leaf</tissue>
    </source>
</reference>
<dbReference type="InterPro" id="IPR011009">
    <property type="entry name" value="Kinase-like_dom_sf"/>
</dbReference>
<dbReference type="GO" id="GO:0016020">
    <property type="term" value="C:membrane"/>
    <property type="evidence" value="ECO:0007669"/>
    <property type="project" value="InterPro"/>
</dbReference>
<dbReference type="Proteomes" id="UP001237642">
    <property type="component" value="Unassembled WGS sequence"/>
</dbReference>
<proteinExistence type="inferred from homology"/>
<keyword evidence="2" id="KW-0472">Membrane</keyword>
<dbReference type="PANTHER" id="PTHR47987:SF20">
    <property type="entry name" value="OS04G0654600 PROTEIN"/>
    <property type="match status" value="1"/>
</dbReference>
<dbReference type="InterPro" id="IPR001382">
    <property type="entry name" value="Glyco_hydro_47"/>
</dbReference>
<dbReference type="InterPro" id="IPR027417">
    <property type="entry name" value="P-loop_NTPase"/>
</dbReference>
<comment type="similarity">
    <text evidence="1">Belongs to the glycosyl hydrolase 47 family.</text>
</comment>
<comment type="caution">
    <text evidence="3">The sequence shown here is derived from an EMBL/GenBank/DDBJ whole genome shotgun (WGS) entry which is preliminary data.</text>
</comment>
<dbReference type="Gene3D" id="3.40.50.300">
    <property type="entry name" value="P-loop containing nucleotide triphosphate hydrolases"/>
    <property type="match status" value="1"/>
</dbReference>
<keyword evidence="2" id="KW-0812">Transmembrane</keyword>
<dbReference type="GO" id="GO:0004190">
    <property type="term" value="F:aspartic-type endopeptidase activity"/>
    <property type="evidence" value="ECO:0007669"/>
    <property type="project" value="InterPro"/>
</dbReference>
<dbReference type="GO" id="GO:0005975">
    <property type="term" value="P:carbohydrate metabolic process"/>
    <property type="evidence" value="ECO:0007669"/>
    <property type="project" value="InterPro"/>
</dbReference>
<feature type="transmembrane region" description="Helical" evidence="2">
    <location>
        <begin position="140"/>
        <end position="159"/>
    </location>
</feature>
<evidence type="ECO:0000256" key="1">
    <source>
        <dbReference type="ARBA" id="ARBA00007658"/>
    </source>
</evidence>
<organism evidence="3 4">
    <name type="scientific">Heracleum sosnowskyi</name>
    <dbReference type="NCBI Taxonomy" id="360622"/>
    <lineage>
        <taxon>Eukaryota</taxon>
        <taxon>Viridiplantae</taxon>
        <taxon>Streptophyta</taxon>
        <taxon>Embryophyta</taxon>
        <taxon>Tracheophyta</taxon>
        <taxon>Spermatophyta</taxon>
        <taxon>Magnoliopsida</taxon>
        <taxon>eudicotyledons</taxon>
        <taxon>Gunneridae</taxon>
        <taxon>Pentapetalae</taxon>
        <taxon>asterids</taxon>
        <taxon>campanulids</taxon>
        <taxon>Apiales</taxon>
        <taxon>Apiaceae</taxon>
        <taxon>Apioideae</taxon>
        <taxon>apioid superclade</taxon>
        <taxon>Tordylieae</taxon>
        <taxon>Tordyliinae</taxon>
        <taxon>Heracleum</taxon>
    </lineage>
</organism>
<dbReference type="GO" id="GO:0006508">
    <property type="term" value="P:proteolysis"/>
    <property type="evidence" value="ECO:0007669"/>
    <property type="project" value="InterPro"/>
</dbReference>